<accession>A0ABV4QN55</accession>
<evidence type="ECO:0000313" key="2">
    <source>
        <dbReference type="Proteomes" id="UP001569963"/>
    </source>
</evidence>
<gene>
    <name evidence="1" type="ORF">SM611_37245</name>
</gene>
<dbReference type="Proteomes" id="UP001569963">
    <property type="component" value="Unassembled WGS sequence"/>
</dbReference>
<proteinExistence type="predicted"/>
<protein>
    <submittedName>
        <fullName evidence="1">Uncharacterized protein</fullName>
    </submittedName>
</protein>
<keyword evidence="2" id="KW-1185">Reference proteome</keyword>
<dbReference type="EMBL" id="JAXCEI010000035">
    <property type="protein sequence ID" value="MFA1544601.1"/>
    <property type="molecule type" value="Genomic_DNA"/>
</dbReference>
<comment type="caution">
    <text evidence="1">The sequence shown here is derived from an EMBL/GenBank/DDBJ whole genome shotgun (WGS) entry which is preliminary data.</text>
</comment>
<reference evidence="1 2" key="1">
    <citation type="submission" date="2023-11" db="EMBL/GenBank/DDBJ databases">
        <title>Actinomadura monticuli sp. nov., isolated from volcanic ash.</title>
        <authorList>
            <person name="Lee S.D."/>
            <person name="Yang H."/>
            <person name="Kim I.S."/>
        </authorList>
    </citation>
    <scope>NUCLEOTIDE SEQUENCE [LARGE SCALE GENOMIC DNA]</scope>
    <source>
        <strain evidence="1 2">DLS-62</strain>
    </source>
</reference>
<name>A0ABV4QN55_9ACTN</name>
<evidence type="ECO:0000313" key="1">
    <source>
        <dbReference type="EMBL" id="MFA1544601.1"/>
    </source>
</evidence>
<organism evidence="1 2">
    <name type="scientific">Actinomadura monticuli</name>
    <dbReference type="NCBI Taxonomy" id="3097367"/>
    <lineage>
        <taxon>Bacteria</taxon>
        <taxon>Bacillati</taxon>
        <taxon>Actinomycetota</taxon>
        <taxon>Actinomycetes</taxon>
        <taxon>Streptosporangiales</taxon>
        <taxon>Thermomonosporaceae</taxon>
        <taxon>Actinomadura</taxon>
    </lineage>
</organism>
<dbReference type="RefSeq" id="WP_371955140.1">
    <property type="nucleotide sequence ID" value="NZ_JAXCEI010000035.1"/>
</dbReference>
<sequence length="153" mass="16302">MATGSPRRTAGLEAALVDFEEHELSALNDADTRTFAVRVAGPAALLIAKVIKIEERRSQARLRPKDGLDILRLLQTTDTDPLARRLADLAAHPLSQETTHQAVHALRDHGTDPDGPLATLAAQAVGVLEDPSTVIGSLIALTEDLLTAYDSLA</sequence>